<geneLocation type="plasmid" evidence="1 2">
    <name>unnamed1</name>
</geneLocation>
<evidence type="ECO:0000313" key="2">
    <source>
        <dbReference type="Proteomes" id="UP000464330"/>
    </source>
</evidence>
<gene>
    <name evidence="1" type="ORF">ERICV_05045</name>
</gene>
<protein>
    <submittedName>
        <fullName evidence="1">Uncharacterized protein</fullName>
    </submittedName>
</protein>
<keyword evidence="1" id="KW-0614">Plasmid</keyword>
<proteinExistence type="predicted"/>
<name>A0A6C0QZA1_9BACL</name>
<reference evidence="1 2" key="1">
    <citation type="journal article" date="2020" name="Int. J. Med. Microbiol.">
        <title>Discovery of Paenibacillus larvae ERIC V: Phenotypic and genomic comparison to genotypes ERIC I-IV reveal different inventories of virulence factors which correlate with epidemiological prevalences of American Foulbrood.</title>
        <authorList>
            <person name="Beims H."/>
            <person name="Bunk B."/>
            <person name="Erler S."/>
            <person name="Mohr K.I."/>
            <person name="Sproer C."/>
            <person name="Pradella S."/>
            <person name="Gunther G."/>
            <person name="Rohde M."/>
            <person name="von der Ohe W."/>
            <person name="Steinert M."/>
        </authorList>
    </citation>
    <scope>NUCLEOTIDE SEQUENCE [LARGE SCALE GENOMIC DNA]</scope>
    <source>
        <strain evidence="1">Eric_V</strain>
        <plasmid evidence="1">unnamed1</plasmid>
    </source>
</reference>
<dbReference type="EMBL" id="CP019718">
    <property type="protein sequence ID" value="QHZ54029.1"/>
    <property type="molecule type" value="Genomic_DNA"/>
</dbReference>
<accession>A0A6C0QZA1</accession>
<sequence length="52" mass="5977">MVKLQCSLCGDGIYLEESEIEQNPKTSIECPFCKLFTEEVVNVEQMTIDDYL</sequence>
<dbReference type="Proteomes" id="UP000464330">
    <property type="component" value="Plasmid unnamed1"/>
</dbReference>
<organism evidence="1 2">
    <name type="scientific">Paenibacillus larvae subsp. larvae</name>
    <dbReference type="NCBI Taxonomy" id="147375"/>
    <lineage>
        <taxon>Bacteria</taxon>
        <taxon>Bacillati</taxon>
        <taxon>Bacillota</taxon>
        <taxon>Bacilli</taxon>
        <taxon>Bacillales</taxon>
        <taxon>Paenibacillaceae</taxon>
        <taxon>Paenibacillus</taxon>
    </lineage>
</organism>
<dbReference type="AlphaFoldDB" id="A0A6C0QZA1"/>
<evidence type="ECO:0000313" key="1">
    <source>
        <dbReference type="EMBL" id="QHZ54029.1"/>
    </source>
</evidence>